<dbReference type="SUPFAM" id="SSF81301">
    <property type="entry name" value="Nucleotidyltransferase"/>
    <property type="match status" value="1"/>
</dbReference>
<dbReference type="RefSeq" id="WP_171183466.1">
    <property type="nucleotide sequence ID" value="NZ_WTPX01000009.1"/>
</dbReference>
<gene>
    <name evidence="11" type="primary">pcnB</name>
    <name evidence="11" type="ORF">LzC2_05370</name>
</gene>
<feature type="domain" description="tRNA nucleotidyltransferase/poly(A) polymerase RNA and SrmB- binding" evidence="10">
    <location>
        <begin position="186"/>
        <end position="244"/>
    </location>
</feature>
<dbReference type="Gene3D" id="3.30.460.10">
    <property type="entry name" value="Beta Polymerase, domain 2"/>
    <property type="match status" value="1"/>
</dbReference>
<proteinExistence type="inferred from homology"/>
<comment type="caution">
    <text evidence="11">The sequence shown here is derived from an EMBL/GenBank/DDBJ whole genome shotgun (WGS) entry which is preliminary data.</text>
</comment>
<evidence type="ECO:0000256" key="5">
    <source>
        <dbReference type="ARBA" id="ARBA00022723"/>
    </source>
</evidence>
<dbReference type="EC" id="2.7.7.19" evidence="11"/>
<keyword evidence="7" id="KW-0460">Magnesium</keyword>
<evidence type="ECO:0000313" key="11">
    <source>
        <dbReference type="EMBL" id="NNJ24480.1"/>
    </source>
</evidence>
<evidence type="ECO:0000313" key="12">
    <source>
        <dbReference type="Proteomes" id="UP000609651"/>
    </source>
</evidence>
<dbReference type="CDD" id="cd05398">
    <property type="entry name" value="NT_ClassII-CCAase"/>
    <property type="match status" value="1"/>
</dbReference>
<organism evidence="11 12">
    <name type="scientific">Alienimonas chondri</name>
    <dbReference type="NCBI Taxonomy" id="2681879"/>
    <lineage>
        <taxon>Bacteria</taxon>
        <taxon>Pseudomonadati</taxon>
        <taxon>Planctomycetota</taxon>
        <taxon>Planctomycetia</taxon>
        <taxon>Planctomycetales</taxon>
        <taxon>Planctomycetaceae</taxon>
        <taxon>Alienimonas</taxon>
    </lineage>
</organism>
<keyword evidence="3" id="KW-0819">tRNA processing</keyword>
<keyword evidence="6" id="KW-0547">Nucleotide-binding</keyword>
<evidence type="ECO:0000256" key="7">
    <source>
        <dbReference type="ARBA" id="ARBA00022842"/>
    </source>
</evidence>
<name>A0ABX1V8Z7_9PLAN</name>
<keyword evidence="4 11" id="KW-0548">Nucleotidyltransferase</keyword>
<dbReference type="InterPro" id="IPR043519">
    <property type="entry name" value="NT_sf"/>
</dbReference>
<keyword evidence="5" id="KW-0479">Metal-binding</keyword>
<keyword evidence="12" id="KW-1185">Reference proteome</keyword>
<accession>A0ABX1V8Z7</accession>
<dbReference type="PANTHER" id="PTHR46173:SF1">
    <property type="entry name" value="CCA TRNA NUCLEOTIDYLTRANSFERASE 1, MITOCHONDRIAL"/>
    <property type="match status" value="1"/>
</dbReference>
<dbReference type="InterPro" id="IPR032828">
    <property type="entry name" value="PolyA_RNA-bd"/>
</dbReference>
<dbReference type="Proteomes" id="UP000609651">
    <property type="component" value="Unassembled WGS sequence"/>
</dbReference>
<dbReference type="EMBL" id="WTPX01000009">
    <property type="protein sequence ID" value="NNJ24480.1"/>
    <property type="molecule type" value="Genomic_DNA"/>
</dbReference>
<evidence type="ECO:0000256" key="3">
    <source>
        <dbReference type="ARBA" id="ARBA00022694"/>
    </source>
</evidence>
<dbReference type="Gene3D" id="1.10.3090.10">
    <property type="entry name" value="cca-adding enzyme, domain 2"/>
    <property type="match status" value="1"/>
</dbReference>
<dbReference type="SUPFAM" id="SSF81891">
    <property type="entry name" value="Poly A polymerase C-terminal region-like"/>
    <property type="match status" value="1"/>
</dbReference>
<evidence type="ECO:0000259" key="10">
    <source>
        <dbReference type="Pfam" id="PF12627"/>
    </source>
</evidence>
<sequence>MTDAERPADPNRVFASYVAEELSRAGYRALFAGGCVRDRLLGKTPKDYDVATDAPPAAVRETFGRKRTLAVGESFGVIVVLPNRRRFPGAQQVEVATFREDAGYADGRRPDAVRFSTPEADALRRDFTINGLFEDPATGEVIDFVGGVADLEAGVLRAIGDPADRMAEDALRMLRFVRFATVLEFWPDEETSAAVLAAADNITAVSGERIGQEMRRLLAAPRRDQGVAMLHAAGLLGYVAPSVAALSPTERSRTRQALRLLPGWQPGPVSFPLTLAALYAQVGSAEEAVRGWRLSNDEARRSEDLLANLGALGGFEALPTHRKKRLLAGAFARDLIALERAMRRADGDDGTGTATADADAAETFLNETPAAELSPAPLLTGGDLIAAGCQPGPQFKQMLDEAYDAQLDGTVRSTEEALALVTR</sequence>
<dbReference type="InterPro" id="IPR002646">
    <property type="entry name" value="PolA_pol_head_dom"/>
</dbReference>
<evidence type="ECO:0000256" key="4">
    <source>
        <dbReference type="ARBA" id="ARBA00022695"/>
    </source>
</evidence>
<dbReference type="Pfam" id="PF01743">
    <property type="entry name" value="PolyA_pol"/>
    <property type="match status" value="1"/>
</dbReference>
<dbReference type="GO" id="GO:1990817">
    <property type="term" value="F:poly(A) RNA polymerase activity"/>
    <property type="evidence" value="ECO:0007669"/>
    <property type="project" value="UniProtKB-EC"/>
</dbReference>
<dbReference type="InterPro" id="IPR050264">
    <property type="entry name" value="Bact_CCA-adding_enz_type3_sf"/>
</dbReference>
<dbReference type="PANTHER" id="PTHR46173">
    <property type="entry name" value="CCA TRNA NUCLEOTIDYLTRANSFERASE 1, MITOCHONDRIAL"/>
    <property type="match status" value="1"/>
</dbReference>
<comment type="similarity">
    <text evidence="8">Belongs to the tRNA nucleotidyltransferase/poly(A) polymerase family.</text>
</comment>
<comment type="cofactor">
    <cofactor evidence="1">
        <name>Mg(2+)</name>
        <dbReference type="ChEBI" id="CHEBI:18420"/>
    </cofactor>
</comment>
<protein>
    <submittedName>
        <fullName evidence="11">Poly(A) polymerase I</fullName>
        <ecNumber evidence="11">2.7.7.19</ecNumber>
    </submittedName>
</protein>
<keyword evidence="8" id="KW-0694">RNA-binding</keyword>
<evidence type="ECO:0000259" key="9">
    <source>
        <dbReference type="Pfam" id="PF01743"/>
    </source>
</evidence>
<evidence type="ECO:0000256" key="8">
    <source>
        <dbReference type="RuleBase" id="RU003953"/>
    </source>
</evidence>
<dbReference type="Pfam" id="PF12627">
    <property type="entry name" value="PolyA_pol_RNAbd"/>
    <property type="match status" value="1"/>
</dbReference>
<evidence type="ECO:0000256" key="1">
    <source>
        <dbReference type="ARBA" id="ARBA00001946"/>
    </source>
</evidence>
<feature type="domain" description="Poly A polymerase head" evidence="9">
    <location>
        <begin position="31"/>
        <end position="157"/>
    </location>
</feature>
<keyword evidence="2 8" id="KW-0808">Transferase</keyword>
<reference evidence="11 12" key="1">
    <citation type="journal article" date="2020" name="Syst. Appl. Microbiol.">
        <title>Alienimonas chondri sp. nov., a novel planctomycete isolated from the biofilm of the red alga Chondrus crispus.</title>
        <authorList>
            <person name="Vitorino I."/>
            <person name="Albuquerque L."/>
            <person name="Wiegand S."/>
            <person name="Kallscheuer N."/>
            <person name="da Costa M.S."/>
            <person name="Lobo-da-Cunha A."/>
            <person name="Jogler C."/>
            <person name="Lage O.M."/>
        </authorList>
    </citation>
    <scope>NUCLEOTIDE SEQUENCE [LARGE SCALE GENOMIC DNA]</scope>
    <source>
        <strain evidence="11 12">LzC2</strain>
    </source>
</reference>
<evidence type="ECO:0000256" key="2">
    <source>
        <dbReference type="ARBA" id="ARBA00022679"/>
    </source>
</evidence>
<evidence type="ECO:0000256" key="6">
    <source>
        <dbReference type="ARBA" id="ARBA00022741"/>
    </source>
</evidence>